<evidence type="ECO:0000313" key="1">
    <source>
        <dbReference type="EMBL" id="JAE27446.1"/>
    </source>
</evidence>
<name>A0A0A9GXY5_ARUDO</name>
<sequence>MISNTYHLRLCYLLMVVPRQLPVTNTGYITKFGA</sequence>
<protein>
    <submittedName>
        <fullName evidence="1">Uncharacterized protein</fullName>
    </submittedName>
</protein>
<proteinExistence type="predicted"/>
<reference evidence="1" key="1">
    <citation type="submission" date="2014-09" db="EMBL/GenBank/DDBJ databases">
        <authorList>
            <person name="Magalhaes I.L.F."/>
            <person name="Oliveira U."/>
            <person name="Santos F.R."/>
            <person name="Vidigal T.H.D.A."/>
            <person name="Brescovit A.D."/>
            <person name="Santos A.J."/>
        </authorList>
    </citation>
    <scope>NUCLEOTIDE SEQUENCE</scope>
    <source>
        <tissue evidence="1">Shoot tissue taken approximately 20 cm above the soil surface</tissue>
    </source>
</reference>
<dbReference type="EMBL" id="GBRH01170450">
    <property type="protein sequence ID" value="JAE27446.1"/>
    <property type="molecule type" value="Transcribed_RNA"/>
</dbReference>
<organism evidence="1">
    <name type="scientific">Arundo donax</name>
    <name type="common">Giant reed</name>
    <name type="synonym">Donax arundinaceus</name>
    <dbReference type="NCBI Taxonomy" id="35708"/>
    <lineage>
        <taxon>Eukaryota</taxon>
        <taxon>Viridiplantae</taxon>
        <taxon>Streptophyta</taxon>
        <taxon>Embryophyta</taxon>
        <taxon>Tracheophyta</taxon>
        <taxon>Spermatophyta</taxon>
        <taxon>Magnoliopsida</taxon>
        <taxon>Liliopsida</taxon>
        <taxon>Poales</taxon>
        <taxon>Poaceae</taxon>
        <taxon>PACMAD clade</taxon>
        <taxon>Arundinoideae</taxon>
        <taxon>Arundineae</taxon>
        <taxon>Arundo</taxon>
    </lineage>
</organism>
<accession>A0A0A9GXY5</accession>
<reference evidence="1" key="2">
    <citation type="journal article" date="2015" name="Data Brief">
        <title>Shoot transcriptome of the giant reed, Arundo donax.</title>
        <authorList>
            <person name="Barrero R.A."/>
            <person name="Guerrero F.D."/>
            <person name="Moolhuijzen P."/>
            <person name="Goolsby J.A."/>
            <person name="Tidwell J."/>
            <person name="Bellgard S.E."/>
            <person name="Bellgard M.I."/>
        </authorList>
    </citation>
    <scope>NUCLEOTIDE SEQUENCE</scope>
    <source>
        <tissue evidence="1">Shoot tissue taken approximately 20 cm above the soil surface</tissue>
    </source>
</reference>
<dbReference type="AlphaFoldDB" id="A0A0A9GXY5"/>